<keyword evidence="3" id="KW-1185">Reference proteome</keyword>
<dbReference type="InterPro" id="IPR032710">
    <property type="entry name" value="NTF2-like_dom_sf"/>
</dbReference>
<organism evidence="2 3">
    <name type="scientific">Flavobacterium oncorhynchi</name>
    <dbReference type="NCBI Taxonomy" id="728056"/>
    <lineage>
        <taxon>Bacteria</taxon>
        <taxon>Pseudomonadati</taxon>
        <taxon>Bacteroidota</taxon>
        <taxon>Flavobacteriia</taxon>
        <taxon>Flavobacteriales</taxon>
        <taxon>Flavobacteriaceae</taxon>
        <taxon>Flavobacterium</taxon>
    </lineage>
</organism>
<dbReference type="InterPro" id="IPR037401">
    <property type="entry name" value="SnoaL-like"/>
</dbReference>
<name>A0A226HTV0_9FLAO</name>
<feature type="domain" description="SnoaL-like" evidence="1">
    <location>
        <begin position="36"/>
        <end position="138"/>
    </location>
</feature>
<evidence type="ECO:0000259" key="1">
    <source>
        <dbReference type="Pfam" id="PF12680"/>
    </source>
</evidence>
<gene>
    <name evidence="2" type="ORF">B0A75_16665</name>
</gene>
<evidence type="ECO:0000313" key="2">
    <source>
        <dbReference type="EMBL" id="OXA97348.1"/>
    </source>
</evidence>
<dbReference type="Pfam" id="PF12680">
    <property type="entry name" value="SnoaL_2"/>
    <property type="match status" value="1"/>
</dbReference>
<dbReference type="Gene3D" id="3.10.450.50">
    <property type="match status" value="1"/>
</dbReference>
<protein>
    <recommendedName>
        <fullName evidence="1">SnoaL-like domain-containing protein</fullName>
    </recommendedName>
</protein>
<proteinExistence type="predicted"/>
<reference evidence="2 3" key="1">
    <citation type="submission" date="2016-11" db="EMBL/GenBank/DDBJ databases">
        <title>Whole genomes of Flavobacteriaceae.</title>
        <authorList>
            <person name="Stine C."/>
            <person name="Li C."/>
            <person name="Tadesse D."/>
        </authorList>
    </citation>
    <scope>NUCLEOTIDE SEQUENCE [LARGE SCALE GENOMIC DNA]</scope>
    <source>
        <strain evidence="2 3">CCUG 59446</strain>
    </source>
</reference>
<sequence>MKNGIIILAVIFVLASCNNQNQSKPMDTTQNEKVIKQYFEYFNSHNWKKMAEMYTETADFKDPSLGQGIVKQTRKQIQEKYAALNEVFPDLKDSIVQIYPSGEKHIIVEFVSTGTAPDNSKFELPICTIFTIENGMITKDFTYFDNFEEEDSK</sequence>
<dbReference type="PROSITE" id="PS51257">
    <property type="entry name" value="PROKAR_LIPOPROTEIN"/>
    <property type="match status" value="1"/>
</dbReference>
<dbReference type="CDD" id="cd00531">
    <property type="entry name" value="NTF2_like"/>
    <property type="match status" value="1"/>
</dbReference>
<dbReference type="EMBL" id="MUHA01000026">
    <property type="protein sequence ID" value="OXA97348.1"/>
    <property type="molecule type" value="Genomic_DNA"/>
</dbReference>
<comment type="caution">
    <text evidence="2">The sequence shown here is derived from an EMBL/GenBank/DDBJ whole genome shotgun (WGS) entry which is preliminary data.</text>
</comment>
<dbReference type="RefSeq" id="WP_208861282.1">
    <property type="nucleotide sequence ID" value="NZ_MUHA01000026.1"/>
</dbReference>
<dbReference type="Proteomes" id="UP000198336">
    <property type="component" value="Unassembled WGS sequence"/>
</dbReference>
<evidence type="ECO:0000313" key="3">
    <source>
        <dbReference type="Proteomes" id="UP000198336"/>
    </source>
</evidence>
<dbReference type="SUPFAM" id="SSF54427">
    <property type="entry name" value="NTF2-like"/>
    <property type="match status" value="1"/>
</dbReference>
<accession>A0A226HTV0</accession>
<dbReference type="AlphaFoldDB" id="A0A226HTV0"/>